<feature type="transmembrane region" description="Helical" evidence="1">
    <location>
        <begin position="538"/>
        <end position="556"/>
    </location>
</feature>
<feature type="domain" description="DUF2157" evidence="2">
    <location>
        <begin position="28"/>
        <end position="166"/>
    </location>
</feature>
<feature type="transmembrane region" description="Helical" evidence="1">
    <location>
        <begin position="512"/>
        <end position="532"/>
    </location>
</feature>
<keyword evidence="1" id="KW-1133">Transmembrane helix</keyword>
<dbReference type="InterPro" id="IPR018677">
    <property type="entry name" value="DUF2157"/>
</dbReference>
<feature type="transmembrane region" description="Helical" evidence="1">
    <location>
        <begin position="203"/>
        <end position="227"/>
    </location>
</feature>
<protein>
    <submittedName>
        <fullName evidence="4">DUF4401 domain-containing protein</fullName>
    </submittedName>
</protein>
<evidence type="ECO:0000256" key="1">
    <source>
        <dbReference type="SAM" id="Phobius"/>
    </source>
</evidence>
<proteinExistence type="predicted"/>
<feature type="transmembrane region" description="Helical" evidence="1">
    <location>
        <begin position="609"/>
        <end position="628"/>
    </location>
</feature>
<evidence type="ECO:0000313" key="4">
    <source>
        <dbReference type="EMBL" id="MSE13898.1"/>
    </source>
</evidence>
<feature type="transmembrane region" description="Helical" evidence="1">
    <location>
        <begin position="91"/>
        <end position="110"/>
    </location>
</feature>
<feature type="transmembrane region" description="Helical" evidence="1">
    <location>
        <begin position="431"/>
        <end position="449"/>
    </location>
</feature>
<dbReference type="InterPro" id="IPR025513">
    <property type="entry name" value="DUF4401"/>
</dbReference>
<dbReference type="Pfam" id="PF14351">
    <property type="entry name" value="DUF4401"/>
    <property type="match status" value="1"/>
</dbReference>
<sequence length="736" mass="80427">MRELAPDGITGMPSRTAEYLCRQIARLLKGGSLTPETCQRIFAFCGIRPSDAQWRQFLIPVLSCLGLLSLVAGAVFFIAWNWAWLPKMAKFALAELLIVALAVIVWWRWYSTLARNALLATGLSFGALFALYGQIYQTGADSWELFRAWLYVLLPLALIARQNSLWFCSWLVANLAFPLYYNTLPSSLLDLAASDSLTRLPTAVLYGYLALLAACLIVREALAWRAITHQPESWLASRWFSRIMVGFLLLQLTAIVAGNLSDWAGGDHLPYITGGWVITLLAGYYLYRYRYPDLCMLTLGIASLTIVGCALIMQLFLLAYDTGDLFLTGILMAFWVAVNGSILLKWQRKLVEKGPIDLAPARLTLLTDTLRQQGLLSASQVEEIKQRGHASDLPWYLRLALSVGGWVAAIIILLLMILMLYATDLLEDPNAATLIIPSLLLAAIARGLLSSQRDGKHHLGLAWAIAATCGLITGVLLQIQSNDVSFIMLSSLTALPILAAMAMAMPDRTYRFMAITALTFFLVLAGYSLARICLSPMAARLAVSVLVAAVIFLWMWTVSHQLRLQAGPYADAVHSLLYGIPCGLMLLSFLGINAAYLTDFLWSASQFSTLQSGTGTGIAAGLVLSALSQKRHRRQPLFSIITLPAALICGAAALYAPGIGLGLWLILMARYQGSLGLLVMSGGFMGLYVIGWYYFLEVILLQKSLLLLVSGLVLLGLAWGVKKVLPAQIGGASENA</sequence>
<feature type="transmembrane region" description="Helical" evidence="1">
    <location>
        <begin position="704"/>
        <end position="721"/>
    </location>
</feature>
<dbReference type="EMBL" id="WKLC01000024">
    <property type="protein sequence ID" value="MSE13898.1"/>
    <property type="molecule type" value="Genomic_DNA"/>
</dbReference>
<feature type="transmembrane region" description="Helical" evidence="1">
    <location>
        <begin position="142"/>
        <end position="160"/>
    </location>
</feature>
<dbReference type="AlphaFoldDB" id="A0A7X2MIQ4"/>
<feature type="transmembrane region" description="Helical" evidence="1">
    <location>
        <begin position="640"/>
        <end position="667"/>
    </location>
</feature>
<organism evidence="4 5">
    <name type="scientific">Enterobacter agglomerans</name>
    <name type="common">Erwinia herbicola</name>
    <name type="synonym">Pantoea agglomerans</name>
    <dbReference type="NCBI Taxonomy" id="549"/>
    <lineage>
        <taxon>Bacteria</taxon>
        <taxon>Pseudomonadati</taxon>
        <taxon>Pseudomonadota</taxon>
        <taxon>Gammaproteobacteria</taxon>
        <taxon>Enterobacterales</taxon>
        <taxon>Erwiniaceae</taxon>
        <taxon>Pantoea</taxon>
        <taxon>Pantoea agglomerans group</taxon>
    </lineage>
</organism>
<feature type="transmembrane region" description="Helical" evidence="1">
    <location>
        <begin position="57"/>
        <end position="79"/>
    </location>
</feature>
<dbReference type="Pfam" id="PF09925">
    <property type="entry name" value="DUF2157"/>
    <property type="match status" value="1"/>
</dbReference>
<feature type="transmembrane region" description="Helical" evidence="1">
    <location>
        <begin position="673"/>
        <end position="695"/>
    </location>
</feature>
<accession>A0A7X2MIQ4</accession>
<feature type="transmembrane region" description="Helical" evidence="1">
    <location>
        <begin position="165"/>
        <end position="183"/>
    </location>
</feature>
<name>A0A7X2MIQ4_ENTAG</name>
<keyword evidence="1" id="KW-0812">Transmembrane</keyword>
<evidence type="ECO:0000259" key="3">
    <source>
        <dbReference type="Pfam" id="PF14351"/>
    </source>
</evidence>
<feature type="transmembrane region" description="Helical" evidence="1">
    <location>
        <begin position="576"/>
        <end position="597"/>
    </location>
</feature>
<evidence type="ECO:0000259" key="2">
    <source>
        <dbReference type="Pfam" id="PF09925"/>
    </source>
</evidence>
<feature type="transmembrane region" description="Helical" evidence="1">
    <location>
        <begin position="294"/>
        <end position="319"/>
    </location>
</feature>
<feature type="domain" description="DUF4401" evidence="3">
    <location>
        <begin position="394"/>
        <end position="723"/>
    </location>
</feature>
<feature type="transmembrane region" description="Helical" evidence="1">
    <location>
        <begin position="395"/>
        <end position="419"/>
    </location>
</feature>
<reference evidence="4 5" key="1">
    <citation type="submission" date="2019-11" db="EMBL/GenBank/DDBJ databases">
        <title>Draft Genome Sequence of Plant Growth-Promoting Rhizosphere-Associated Bacteria.</title>
        <authorList>
            <person name="Vasilyev I.Y."/>
            <person name="Radchenko V."/>
            <person name="Ilnitskaya E.V."/>
        </authorList>
    </citation>
    <scope>NUCLEOTIDE SEQUENCE [LARGE SCALE GENOMIC DNA]</scope>
    <source>
        <strain evidence="4 5">VRA_MhP_f</strain>
    </source>
</reference>
<feature type="transmembrane region" description="Helical" evidence="1">
    <location>
        <begin position="269"/>
        <end position="287"/>
    </location>
</feature>
<feature type="transmembrane region" description="Helical" evidence="1">
    <location>
        <begin position="239"/>
        <end position="257"/>
    </location>
</feature>
<keyword evidence="1" id="KW-0472">Membrane</keyword>
<feature type="transmembrane region" description="Helical" evidence="1">
    <location>
        <begin position="325"/>
        <end position="344"/>
    </location>
</feature>
<feature type="transmembrane region" description="Helical" evidence="1">
    <location>
        <begin position="461"/>
        <end position="479"/>
    </location>
</feature>
<evidence type="ECO:0000313" key="5">
    <source>
        <dbReference type="Proteomes" id="UP000461948"/>
    </source>
</evidence>
<gene>
    <name evidence="4" type="ORF">GKC49_01650</name>
</gene>
<feature type="transmembrane region" description="Helical" evidence="1">
    <location>
        <begin position="117"/>
        <end position="136"/>
    </location>
</feature>
<dbReference type="Proteomes" id="UP000461948">
    <property type="component" value="Unassembled WGS sequence"/>
</dbReference>
<comment type="caution">
    <text evidence="4">The sequence shown here is derived from an EMBL/GenBank/DDBJ whole genome shotgun (WGS) entry which is preliminary data.</text>
</comment>